<dbReference type="EMBL" id="JACVEL010000018">
    <property type="protein sequence ID" value="MBC9813870.1"/>
    <property type="molecule type" value="Genomic_DNA"/>
</dbReference>
<comment type="caution">
    <text evidence="2">The sequence shown here is derived from an EMBL/GenBank/DDBJ whole genome shotgun (WGS) entry which is preliminary data.</text>
</comment>
<keyword evidence="3" id="KW-1185">Reference proteome</keyword>
<reference evidence="2" key="1">
    <citation type="submission" date="2020-09" db="EMBL/GenBank/DDBJ databases">
        <title>Taishania pollutisoli gen. nov., sp. nov., Isolated from Tetrabromobisphenol A-Contaminated Soil.</title>
        <authorList>
            <person name="Chen Q."/>
        </authorList>
    </citation>
    <scope>NUCLEOTIDE SEQUENCE</scope>
    <source>
        <strain evidence="2">CZZ-1</strain>
    </source>
</reference>
<dbReference type="PROSITE" id="PS50005">
    <property type="entry name" value="TPR"/>
    <property type="match status" value="1"/>
</dbReference>
<feature type="repeat" description="TPR" evidence="1">
    <location>
        <begin position="9"/>
        <end position="42"/>
    </location>
</feature>
<evidence type="ECO:0000256" key="1">
    <source>
        <dbReference type="PROSITE-ProRule" id="PRU00339"/>
    </source>
</evidence>
<evidence type="ECO:0000313" key="3">
    <source>
        <dbReference type="Proteomes" id="UP000652681"/>
    </source>
</evidence>
<protein>
    <submittedName>
        <fullName evidence="2">Tetratricopeptide repeat protein</fullName>
    </submittedName>
</protein>
<dbReference type="InterPro" id="IPR011990">
    <property type="entry name" value="TPR-like_helical_dom_sf"/>
</dbReference>
<proteinExistence type="predicted"/>
<evidence type="ECO:0000313" key="2">
    <source>
        <dbReference type="EMBL" id="MBC9813870.1"/>
    </source>
</evidence>
<sequence>MSQSLYAQPGTDAQLANHYYNNGDYAKAKEYYEKLYKREPIKLYFERYYQCLVAESDWKNAEKLLKQQVDYSNGEVEYNVMLAQFYEDRQEQPKADKIYKSLVDNISPNPTAIINLFNAFKSKGKNDLAFQTITKGRSLLKNSYPLHFQFAEYYGATKETKKMIQEYLDLVDYSANYKTSVQNILSRIIDFSATSSEEYTTLKTELLQRTQSRPDDIVLSELVTWFFIQSKDFPTALMQEQAMDKRMDLKGRRVYDLGIICVENNDYTTARKAFTYVKNLGENAPLYYQAENAMLNTRYKEIITARNLSATEMNETVREYESTIARIGKNYRSLPLIIELAHIQAFYNDRAATAIDLLNDALKLERLTDIQKAEIKMKLGDIHVLHGDIWEASLFYMQVDKDFKFEPIGQEARFKNARIFYYDGEFNYAQSQLDVLKQGTSKLISNDAIQLSLLITDNFGLDSNYRAMFWFASADLLIEQHKYTQAFQLFDSIIRQFPYHSLGDEILIKKSQAMQQQGKWSEALAYLDELLKYYGTDILADDAWFIKGEIYQNHLFDNEKAMECYKEILFKYRGSLHTTEARKRFRELRGDTIKEDEEL</sequence>
<dbReference type="Gene3D" id="1.25.40.10">
    <property type="entry name" value="Tetratricopeptide repeat domain"/>
    <property type="match status" value="2"/>
</dbReference>
<dbReference type="RefSeq" id="WP_216714790.1">
    <property type="nucleotide sequence ID" value="NZ_JACVEL010000018.1"/>
</dbReference>
<dbReference type="AlphaFoldDB" id="A0A8J6U2W8"/>
<gene>
    <name evidence="2" type="ORF">H9Y05_15445</name>
</gene>
<name>A0A8J6U2W8_9FLAO</name>
<dbReference type="InterPro" id="IPR019734">
    <property type="entry name" value="TPR_rpt"/>
</dbReference>
<dbReference type="Proteomes" id="UP000652681">
    <property type="component" value="Unassembled WGS sequence"/>
</dbReference>
<organism evidence="2 3">
    <name type="scientific">Taishania pollutisoli</name>
    <dbReference type="NCBI Taxonomy" id="2766479"/>
    <lineage>
        <taxon>Bacteria</taxon>
        <taxon>Pseudomonadati</taxon>
        <taxon>Bacteroidota</taxon>
        <taxon>Flavobacteriia</taxon>
        <taxon>Flavobacteriales</taxon>
        <taxon>Crocinitomicaceae</taxon>
        <taxon>Taishania</taxon>
    </lineage>
</organism>
<dbReference type="Pfam" id="PF13432">
    <property type="entry name" value="TPR_16"/>
    <property type="match status" value="1"/>
</dbReference>
<keyword evidence="1" id="KW-0802">TPR repeat</keyword>
<dbReference type="Pfam" id="PF13174">
    <property type="entry name" value="TPR_6"/>
    <property type="match status" value="1"/>
</dbReference>
<dbReference type="SUPFAM" id="SSF48452">
    <property type="entry name" value="TPR-like"/>
    <property type="match status" value="2"/>
</dbReference>
<accession>A0A8J6U2W8</accession>